<evidence type="ECO:0000313" key="2">
    <source>
        <dbReference type="EMBL" id="EGP45507.1"/>
    </source>
</evidence>
<dbReference type="HOGENOM" id="CLU_2393090_0_0_4"/>
<dbReference type="Proteomes" id="UP000004853">
    <property type="component" value="Unassembled WGS sequence"/>
</dbReference>
<comment type="caution">
    <text evidence="2">The sequence shown here is derived from an EMBL/GenBank/DDBJ whole genome shotgun (WGS) entry which is preliminary data.</text>
</comment>
<accession>F7T2E8</accession>
<name>F7T2E8_9BURK</name>
<protein>
    <submittedName>
        <fullName evidence="2">Uncharacterized protein</fullName>
    </submittedName>
</protein>
<proteinExistence type="predicted"/>
<dbReference type="EMBL" id="AFRQ01000057">
    <property type="protein sequence ID" value="EGP45507.1"/>
    <property type="molecule type" value="Genomic_DNA"/>
</dbReference>
<sequence length="93" mass="10071">MVSPARQATMLASPACTARAARRRAPTPLAPPMGIWSSQRGLMPRCWVRPTALSGASVKLDTHRPSTSVLAMPAWRISAPSARPSHQWAAWVE</sequence>
<evidence type="ECO:0000256" key="1">
    <source>
        <dbReference type="SAM" id="MobiDB-lite"/>
    </source>
</evidence>
<reference evidence="2 3" key="1">
    <citation type="submission" date="2011-06" db="EMBL/GenBank/DDBJ databases">
        <authorList>
            <person name="Bador J."/>
            <person name="Amoureux L."/>
            <person name="Neuwirth C."/>
        </authorList>
    </citation>
    <scope>NUCLEOTIDE SEQUENCE [LARGE SCALE GENOMIC DNA]</scope>
    <source>
        <strain evidence="2 3">AXX-A</strain>
    </source>
</reference>
<evidence type="ECO:0000313" key="3">
    <source>
        <dbReference type="Proteomes" id="UP000004853"/>
    </source>
</evidence>
<gene>
    <name evidence="2" type="ORF">AXXA_15552</name>
</gene>
<organism evidence="2 3">
    <name type="scientific">Achromobacter insuavis AXX-A</name>
    <dbReference type="NCBI Taxonomy" id="1003200"/>
    <lineage>
        <taxon>Bacteria</taxon>
        <taxon>Pseudomonadati</taxon>
        <taxon>Pseudomonadota</taxon>
        <taxon>Betaproteobacteria</taxon>
        <taxon>Burkholderiales</taxon>
        <taxon>Alcaligenaceae</taxon>
        <taxon>Achromobacter</taxon>
    </lineage>
</organism>
<dbReference type="AlphaFoldDB" id="F7T2E8"/>
<feature type="region of interest" description="Disordered" evidence="1">
    <location>
        <begin position="1"/>
        <end position="36"/>
    </location>
</feature>